<organism evidence="1">
    <name type="scientific">Cacopsylla melanoneura</name>
    <dbReference type="NCBI Taxonomy" id="428564"/>
    <lineage>
        <taxon>Eukaryota</taxon>
        <taxon>Metazoa</taxon>
        <taxon>Ecdysozoa</taxon>
        <taxon>Arthropoda</taxon>
        <taxon>Hexapoda</taxon>
        <taxon>Insecta</taxon>
        <taxon>Pterygota</taxon>
        <taxon>Neoptera</taxon>
        <taxon>Paraneoptera</taxon>
        <taxon>Hemiptera</taxon>
        <taxon>Sternorrhyncha</taxon>
        <taxon>Psylloidea</taxon>
        <taxon>Psyllidae</taxon>
        <taxon>Psyllinae</taxon>
        <taxon>Cacopsylla</taxon>
    </lineage>
</organism>
<accession>A0A8D8T3D7</accession>
<sequence>MTLRWIMAVFGSFQARTGVAFIVDRSEIQTLPLTSQLLWTGPPPAIPRQVLCPPLFRKVPVFSFTAKWCTEVSQTGPMTRDTPTRFTSTTRASANIHRKIGCSEKSFQEFINNDQPVKFIPKYMAELDSRRSKISGSNLCSLK</sequence>
<proteinExistence type="predicted"/>
<dbReference type="EMBL" id="HBUF01594650">
    <property type="protein sequence ID" value="CAG6774409.1"/>
    <property type="molecule type" value="Transcribed_RNA"/>
</dbReference>
<evidence type="ECO:0000313" key="1">
    <source>
        <dbReference type="EMBL" id="CAG6678960.1"/>
    </source>
</evidence>
<name>A0A8D8T3D7_9HEMI</name>
<protein>
    <submittedName>
        <fullName evidence="1">Uncharacterized protein</fullName>
    </submittedName>
</protein>
<dbReference type="AlphaFoldDB" id="A0A8D8T3D7"/>
<dbReference type="EMBL" id="HBUF01247689">
    <property type="protein sequence ID" value="CAG6678960.1"/>
    <property type="molecule type" value="Transcribed_RNA"/>
</dbReference>
<reference evidence="1" key="1">
    <citation type="submission" date="2021-05" db="EMBL/GenBank/DDBJ databases">
        <authorList>
            <person name="Alioto T."/>
            <person name="Alioto T."/>
            <person name="Gomez Garrido J."/>
        </authorList>
    </citation>
    <scope>NUCLEOTIDE SEQUENCE</scope>
</reference>